<keyword evidence="3" id="KW-1185">Reference proteome</keyword>
<reference evidence="2" key="1">
    <citation type="submission" date="2021-01" db="EMBL/GenBank/DDBJ databases">
        <authorList>
            <consortium name="Genoscope - CEA"/>
            <person name="William W."/>
        </authorList>
    </citation>
    <scope>NUCLEOTIDE SEQUENCE</scope>
</reference>
<name>A0A8S1PIB9_PARPR</name>
<keyword evidence="1" id="KW-1133">Transmembrane helix</keyword>
<feature type="transmembrane region" description="Helical" evidence="1">
    <location>
        <begin position="6"/>
        <end position="26"/>
    </location>
</feature>
<dbReference type="EMBL" id="CAJJDM010000122">
    <property type="protein sequence ID" value="CAD8102935.1"/>
    <property type="molecule type" value="Genomic_DNA"/>
</dbReference>
<evidence type="ECO:0000256" key="1">
    <source>
        <dbReference type="SAM" id="Phobius"/>
    </source>
</evidence>
<proteinExistence type="predicted"/>
<sequence length="550" mass="66028">MFHIFIHNSCILMTISSKILFDFNFLQLFRKKNIKLYWSKKQIWQKKHIKNCKQTIIFSISKNCILTWISYSIISQCKFLYNDVLKKIKDDILKIFLVYSAYNIYPEYFLYLILTVKGHYCVQFQGFICFIKQQLCFKVLRYFLQWVYFAISLIKIIIYLFQLMKRKYHKKLEQIDNEIDLQKRTIIKVDILKDFQTRSKNNPVNQNQNNKFIKGEEVQKKKIIIKEAKMKPNCSQVNLHLNVFSNNQNNQGFYSERNHQHQARIIRENQNNNIKKSTSNILLNSQNKQGSKQMVNRLNPLNHQNPQTSSLDSLIIFNQNLRQLDSHQLEQNTPDINLNSNIQTQEVIDIPYEKRSIYKVNWLNRFQKISQNISLYELQKEQRNFISQQNSLIVQPVKTEIETIHSIQKKLRFKQFEPIYEVALPNENQDEMFQTISSTQYQRCNNCMRLSKYSLFQLCCSHYYHIECLEQIITKNITSGNTKFFCLCNKKIAQKIILNLLKDNKQMINTLFNNQLQYLIKEFQKDKRNAHIQFDKYPQIQVQQGIIVWE</sequence>
<organism evidence="2 3">
    <name type="scientific">Paramecium primaurelia</name>
    <dbReference type="NCBI Taxonomy" id="5886"/>
    <lineage>
        <taxon>Eukaryota</taxon>
        <taxon>Sar</taxon>
        <taxon>Alveolata</taxon>
        <taxon>Ciliophora</taxon>
        <taxon>Intramacronucleata</taxon>
        <taxon>Oligohymenophorea</taxon>
        <taxon>Peniculida</taxon>
        <taxon>Parameciidae</taxon>
        <taxon>Paramecium</taxon>
    </lineage>
</organism>
<dbReference type="Proteomes" id="UP000688137">
    <property type="component" value="Unassembled WGS sequence"/>
</dbReference>
<comment type="caution">
    <text evidence="2">The sequence shown here is derived from an EMBL/GenBank/DDBJ whole genome shotgun (WGS) entry which is preliminary data.</text>
</comment>
<keyword evidence="1" id="KW-0812">Transmembrane</keyword>
<gene>
    <name evidence="2" type="ORF">PPRIM_AZ9-3.1.T1190165</name>
</gene>
<keyword evidence="1" id="KW-0472">Membrane</keyword>
<feature type="transmembrane region" description="Helical" evidence="1">
    <location>
        <begin position="142"/>
        <end position="161"/>
    </location>
</feature>
<accession>A0A8S1PIB9</accession>
<feature type="transmembrane region" description="Helical" evidence="1">
    <location>
        <begin position="95"/>
        <end position="114"/>
    </location>
</feature>
<protein>
    <submittedName>
        <fullName evidence="2">Uncharacterized protein</fullName>
    </submittedName>
</protein>
<dbReference type="AlphaFoldDB" id="A0A8S1PIB9"/>
<evidence type="ECO:0000313" key="2">
    <source>
        <dbReference type="EMBL" id="CAD8102935.1"/>
    </source>
</evidence>
<evidence type="ECO:0000313" key="3">
    <source>
        <dbReference type="Proteomes" id="UP000688137"/>
    </source>
</evidence>